<comment type="similarity">
    <text evidence="6">Belongs to the NAD(P)-dependent epimerase/dehydratase family. UDP-glucuronic acid decarboxylase subfamily.</text>
</comment>
<dbReference type="GO" id="GO:0032580">
    <property type="term" value="C:Golgi cisterna membrane"/>
    <property type="evidence" value="ECO:0007669"/>
    <property type="project" value="UniProtKB-SubCell"/>
</dbReference>
<feature type="transmembrane region" description="Helical" evidence="19">
    <location>
        <begin position="483"/>
        <end position="506"/>
    </location>
</feature>
<reference evidence="21 22" key="1">
    <citation type="journal article" date="2019" name="Sci. Rep.">
        <title>Comparative genomics of chytrid fungi reveal insights into the obligate biotrophic and pathogenic lifestyle of Synchytrium endobioticum.</title>
        <authorList>
            <person name="van de Vossenberg B.T.L.H."/>
            <person name="Warris S."/>
            <person name="Nguyen H.D.T."/>
            <person name="van Gent-Pelzer M.P.E."/>
            <person name="Joly D.L."/>
            <person name="van de Geest H.C."/>
            <person name="Bonants P.J.M."/>
            <person name="Smith D.S."/>
            <person name="Levesque C.A."/>
            <person name="van der Lee T.A.J."/>
        </authorList>
    </citation>
    <scope>NUCLEOTIDE SEQUENCE [LARGE SCALE GENOMIC DNA]</scope>
    <source>
        <strain evidence="21 22">JEL517</strain>
    </source>
</reference>
<evidence type="ECO:0000256" key="16">
    <source>
        <dbReference type="ARBA" id="ARBA00023239"/>
    </source>
</evidence>
<evidence type="ECO:0000256" key="15">
    <source>
        <dbReference type="ARBA" id="ARBA00023136"/>
    </source>
</evidence>
<evidence type="ECO:0000256" key="9">
    <source>
        <dbReference type="ARBA" id="ARBA00022692"/>
    </source>
</evidence>
<dbReference type="GO" id="GO:0048040">
    <property type="term" value="F:UDP-glucuronate decarboxylase activity"/>
    <property type="evidence" value="ECO:0007669"/>
    <property type="project" value="UniProtKB-EC"/>
</dbReference>
<comment type="cofactor">
    <cofactor evidence="1">
        <name>NAD(+)</name>
        <dbReference type="ChEBI" id="CHEBI:57540"/>
    </cofactor>
</comment>
<feature type="transmembrane region" description="Helical" evidence="19">
    <location>
        <begin position="228"/>
        <end position="251"/>
    </location>
</feature>
<dbReference type="OrthoDB" id="331544at2759"/>
<gene>
    <name evidence="21" type="ORF">SmJEL517_g02680</name>
</gene>
<proteinExistence type="inferred from homology"/>
<dbReference type="SUPFAM" id="SSF51735">
    <property type="entry name" value="NAD(P)-binding Rossmann-fold domains"/>
    <property type="match status" value="1"/>
</dbReference>
<dbReference type="Pfam" id="PF07690">
    <property type="entry name" value="MFS_1"/>
    <property type="match status" value="1"/>
</dbReference>
<feature type="region of interest" description="Disordered" evidence="18">
    <location>
        <begin position="21"/>
        <end position="40"/>
    </location>
</feature>
<dbReference type="GO" id="GO:0033320">
    <property type="term" value="P:UDP-D-xylose biosynthetic process"/>
    <property type="evidence" value="ECO:0007669"/>
    <property type="project" value="UniProtKB-UniPathway"/>
</dbReference>
<dbReference type="GO" id="GO:0042732">
    <property type="term" value="P:D-xylose metabolic process"/>
    <property type="evidence" value="ECO:0007669"/>
    <property type="project" value="InterPro"/>
</dbReference>
<feature type="transmembrane region" description="Helical" evidence="19">
    <location>
        <begin position="133"/>
        <end position="156"/>
    </location>
</feature>
<comment type="catalytic activity">
    <reaction evidence="17">
        <text>UDP-alpha-D-glucuronate + H(+) = UDP-alpha-D-xylose + CO2</text>
        <dbReference type="Rhea" id="RHEA:23916"/>
        <dbReference type="ChEBI" id="CHEBI:15378"/>
        <dbReference type="ChEBI" id="CHEBI:16526"/>
        <dbReference type="ChEBI" id="CHEBI:57632"/>
        <dbReference type="ChEBI" id="CHEBI:58052"/>
        <dbReference type="EC" id="4.1.1.35"/>
    </reaction>
</comment>
<dbReference type="PANTHER" id="PTHR43078:SF6">
    <property type="entry name" value="UDP-GLUCURONIC ACID DECARBOXYLASE 1"/>
    <property type="match status" value="1"/>
</dbReference>
<dbReference type="UniPathway" id="UPA00796">
    <property type="reaction ID" value="UER00771"/>
</dbReference>
<dbReference type="SUPFAM" id="SSF103473">
    <property type="entry name" value="MFS general substrate transporter"/>
    <property type="match status" value="1"/>
</dbReference>
<evidence type="ECO:0000256" key="3">
    <source>
        <dbReference type="ARBA" id="ARBA00004447"/>
    </source>
</evidence>
<keyword evidence="12 19" id="KW-1133">Transmembrane helix</keyword>
<feature type="transmembrane region" description="Helical" evidence="19">
    <location>
        <begin position="512"/>
        <end position="533"/>
    </location>
</feature>
<dbReference type="PANTHER" id="PTHR43078">
    <property type="entry name" value="UDP-GLUCURONIC ACID DECARBOXYLASE-RELATED"/>
    <property type="match status" value="1"/>
</dbReference>
<name>A0A507C589_9FUNG</name>
<organism evidence="21 22">
    <name type="scientific">Synchytrium microbalum</name>
    <dbReference type="NCBI Taxonomy" id="1806994"/>
    <lineage>
        <taxon>Eukaryota</taxon>
        <taxon>Fungi</taxon>
        <taxon>Fungi incertae sedis</taxon>
        <taxon>Chytridiomycota</taxon>
        <taxon>Chytridiomycota incertae sedis</taxon>
        <taxon>Chytridiomycetes</taxon>
        <taxon>Synchytriales</taxon>
        <taxon>Synchytriaceae</taxon>
        <taxon>Synchytrium</taxon>
    </lineage>
</organism>
<evidence type="ECO:0000313" key="21">
    <source>
        <dbReference type="EMBL" id="TPX34651.1"/>
    </source>
</evidence>
<dbReference type="STRING" id="1806994.A0A507C589"/>
<evidence type="ECO:0000256" key="19">
    <source>
        <dbReference type="SAM" id="Phobius"/>
    </source>
</evidence>
<keyword evidence="11" id="KW-0735">Signal-anchor</keyword>
<feature type="transmembrane region" description="Helical" evidence="19">
    <location>
        <begin position="425"/>
        <end position="444"/>
    </location>
</feature>
<feature type="transmembrane region" description="Helical" evidence="19">
    <location>
        <begin position="168"/>
        <end position="191"/>
    </location>
</feature>
<dbReference type="GO" id="GO:0070403">
    <property type="term" value="F:NAD+ binding"/>
    <property type="evidence" value="ECO:0007669"/>
    <property type="project" value="InterPro"/>
</dbReference>
<feature type="transmembrane region" description="Helical" evidence="19">
    <location>
        <begin position="197"/>
        <end position="216"/>
    </location>
</feature>
<feature type="transmembrane region" description="Helical" evidence="19">
    <location>
        <begin position="386"/>
        <end position="405"/>
    </location>
</feature>
<keyword evidence="9 19" id="KW-0812">Transmembrane</keyword>
<protein>
    <recommendedName>
        <fullName evidence="7">UDP-glucuronate decarboxylase</fullName>
        <ecNumber evidence="7">4.1.1.35</ecNumber>
    </recommendedName>
</protein>
<dbReference type="Gene3D" id="3.40.50.720">
    <property type="entry name" value="NAD(P)-binding Rossmann-like Domain"/>
    <property type="match status" value="2"/>
</dbReference>
<feature type="domain" description="Major facilitator superfamily (MFS) profile" evidence="20">
    <location>
        <begin position="83"/>
        <end position="540"/>
    </location>
</feature>
<dbReference type="PROSITE" id="PS50850">
    <property type="entry name" value="MFS"/>
    <property type="match status" value="1"/>
</dbReference>
<dbReference type="FunFam" id="3.40.50.720:FF:000150">
    <property type="entry name" value="UDP-glucuronic acid decarboxylase 6"/>
    <property type="match status" value="1"/>
</dbReference>
<evidence type="ECO:0000256" key="1">
    <source>
        <dbReference type="ARBA" id="ARBA00001911"/>
    </source>
</evidence>
<dbReference type="InterPro" id="IPR044516">
    <property type="entry name" value="UXS-like"/>
</dbReference>
<feature type="transmembrane region" description="Helical" evidence="19">
    <location>
        <begin position="349"/>
        <end position="374"/>
    </location>
</feature>
<evidence type="ECO:0000256" key="5">
    <source>
        <dbReference type="ARBA" id="ARBA00005100"/>
    </source>
</evidence>
<keyword evidence="8" id="KW-0963">Cytoplasm</keyword>
<evidence type="ECO:0000259" key="20">
    <source>
        <dbReference type="PROSITE" id="PS50850"/>
    </source>
</evidence>
<evidence type="ECO:0000256" key="12">
    <source>
        <dbReference type="ARBA" id="ARBA00022989"/>
    </source>
</evidence>
<dbReference type="InterPro" id="IPR016040">
    <property type="entry name" value="NAD(P)-bd_dom"/>
</dbReference>
<evidence type="ECO:0000256" key="2">
    <source>
        <dbReference type="ARBA" id="ARBA00004141"/>
    </source>
</evidence>
<dbReference type="RefSeq" id="XP_031025329.1">
    <property type="nucleotide sequence ID" value="XM_031168608.1"/>
</dbReference>
<dbReference type="AlphaFoldDB" id="A0A507C589"/>
<comment type="pathway">
    <text evidence="5">Nucleotide-sugar biosynthesis; UDP-alpha-D-xylose biosynthesis; UDP-alpha-D-xylose from UDP-alpha-D-glucuronate: step 1/1.</text>
</comment>
<feature type="transmembrane region" description="Helical" evidence="19">
    <location>
        <begin position="49"/>
        <end position="67"/>
    </location>
</feature>
<keyword evidence="10" id="KW-0210">Decarboxylase</keyword>
<dbReference type="CDD" id="cd05230">
    <property type="entry name" value="UGD_SDR_e"/>
    <property type="match status" value="1"/>
</dbReference>
<keyword evidence="14" id="KW-0333">Golgi apparatus</keyword>
<dbReference type="InterPro" id="IPR036259">
    <property type="entry name" value="MFS_trans_sf"/>
</dbReference>
<keyword evidence="15 19" id="KW-0472">Membrane</keyword>
<evidence type="ECO:0000256" key="4">
    <source>
        <dbReference type="ARBA" id="ARBA00004496"/>
    </source>
</evidence>
<evidence type="ECO:0000256" key="6">
    <source>
        <dbReference type="ARBA" id="ARBA00007505"/>
    </source>
</evidence>
<comment type="subcellular location">
    <subcellularLocation>
        <location evidence="4">Cytoplasm</location>
    </subcellularLocation>
    <subcellularLocation>
        <location evidence="3">Golgi apparatus</location>
        <location evidence="3">Golgi stack membrane</location>
        <topology evidence="3">Single-pass type II membrane protein</topology>
    </subcellularLocation>
    <subcellularLocation>
        <location evidence="2">Membrane</location>
        <topology evidence="2">Multi-pass membrane protein</topology>
    </subcellularLocation>
</comment>
<feature type="transmembrane region" description="Helical" evidence="19">
    <location>
        <begin position="257"/>
        <end position="277"/>
    </location>
</feature>
<evidence type="ECO:0000256" key="18">
    <source>
        <dbReference type="SAM" id="MobiDB-lite"/>
    </source>
</evidence>
<keyword evidence="13" id="KW-0520">NAD</keyword>
<evidence type="ECO:0000256" key="13">
    <source>
        <dbReference type="ARBA" id="ARBA00023027"/>
    </source>
</evidence>
<dbReference type="Proteomes" id="UP000319731">
    <property type="component" value="Unassembled WGS sequence"/>
</dbReference>
<dbReference type="Gene3D" id="1.20.1250.20">
    <property type="entry name" value="MFS general substrate transporter like domains"/>
    <property type="match status" value="1"/>
</dbReference>
<evidence type="ECO:0000256" key="14">
    <source>
        <dbReference type="ARBA" id="ARBA00023034"/>
    </source>
</evidence>
<dbReference type="InterPro" id="IPR020846">
    <property type="entry name" value="MFS_dom"/>
</dbReference>
<accession>A0A507C589</accession>
<dbReference type="InterPro" id="IPR011701">
    <property type="entry name" value="MFS"/>
</dbReference>
<dbReference type="GeneID" id="42003905"/>
<dbReference type="GO" id="GO:0022857">
    <property type="term" value="F:transmembrane transporter activity"/>
    <property type="evidence" value="ECO:0007669"/>
    <property type="project" value="InterPro"/>
</dbReference>
<dbReference type="InterPro" id="IPR036291">
    <property type="entry name" value="NAD(P)-bd_dom_sf"/>
</dbReference>
<evidence type="ECO:0000256" key="10">
    <source>
        <dbReference type="ARBA" id="ARBA00022793"/>
    </source>
</evidence>
<evidence type="ECO:0000313" key="22">
    <source>
        <dbReference type="Proteomes" id="UP000319731"/>
    </source>
</evidence>
<dbReference type="EMBL" id="QEAO01000012">
    <property type="protein sequence ID" value="TPX34651.1"/>
    <property type="molecule type" value="Genomic_DNA"/>
</dbReference>
<evidence type="ECO:0000256" key="7">
    <source>
        <dbReference type="ARBA" id="ARBA00012290"/>
    </source>
</evidence>
<evidence type="ECO:0000256" key="8">
    <source>
        <dbReference type="ARBA" id="ARBA00022490"/>
    </source>
</evidence>
<keyword evidence="22" id="KW-1185">Reference proteome</keyword>
<evidence type="ECO:0000256" key="17">
    <source>
        <dbReference type="ARBA" id="ARBA00051601"/>
    </source>
</evidence>
<sequence>MDGETRPLLADTNIEPIPVANNATDRVAQEGETPSRSNKLPWWKTPSPMMIIIPLFFHVLSASLTLAPSTQFFLLYLCGQMKASEVAAHGDFTSWLPLGFVRIPGSSLDLPSFEQCNADKVFQEHVQQLATSWSMALALCTSIPAIFAVPFIGILLDKFGRTTTIKFPIISLLAGVLGLISVARLGFGMWILILTHLVQGLLGGFQVFVMVAFSYLSDVSTARKRTTTFARMEAMLFLAFLGGPFAGGLLATIDVVVPFYVCALGEVLVLLYVLLILPESMGFVPEDKDIEPSSISSTPLTSRSRAGSVSASTNASLGNVKSNMLETMSVFFVSRLDAHGHKQGKLSRLLLVTLAFIMAISFAGLQFSFIFYTALQFGWDSYDDGLFLLILGIGRILSVAVILPYTLKFIPKAATALYRTTFEMWIVRLAILCNVIGFICFGFATAGWQFFVIGAADSFGSVTLPMVRAVLSRSVDSSLQGRLFSAIALVETVSGAASPLLFGSLYRSTVMWMPQLIFFAIAGLYGLGLLITFGVRYHELVLFGGDEVAAETANGDESAALLEPEASPSSSSKSNERSLLVRVAEEVEEELGGHLLDKGPLLDYFQCITDYKFDPSPVLLLERIVFAFPTNATSDIESASSPNMQVDTTQEQVSKDVRREISKQAIFSPDANPTGELVKTVGSSKFKSDMPLAELRKLYLRPPVTLSPITNEHGMLVYGKDSKTYPAVRRLKQAEKKRILVTGGAGFVGSHLVDRLMLMGHDVTVVDNLFTGSKKNIEHWIGHPHFDFIRHDVINHFMVEVDQIYHLACPASPPHYQYNPIKTVKTSVMGTINMLGLAKRVKARFLLTSTSEIYGDPEEHPQKESYWGRVNPIGPRACYDEGKRVAETLTYSYQNQDKVDVRVARIFNTFGPRMNAEDGRVVSNFVIQALKGVPLTIYGDGAQTRSFQYVHDLVDGLIALMESDATDPVNLGNPEEYTIKQFAEIIRDVVDNSTEIINMPATTDDPQRRRPDITRAQTVLGWEPTFSVAQGIEETVEYFRNILPEL</sequence>
<dbReference type="Pfam" id="PF16363">
    <property type="entry name" value="GDP_Man_Dehyd"/>
    <property type="match status" value="1"/>
</dbReference>
<comment type="caution">
    <text evidence="21">The sequence shown here is derived from an EMBL/GenBank/DDBJ whole genome shotgun (WGS) entry which is preliminary data.</text>
</comment>
<evidence type="ECO:0000256" key="11">
    <source>
        <dbReference type="ARBA" id="ARBA00022968"/>
    </source>
</evidence>
<keyword evidence="16" id="KW-0456">Lyase</keyword>
<dbReference type="EC" id="4.1.1.35" evidence="7"/>